<proteinExistence type="predicted"/>
<name>A0A5D2AKZ1_GOSDA</name>
<sequence>MRSLTDKIAKMEAELQAAEPVKRISIKDIKSHPWFLKNLPRELTEAAQATYYRKENPTFSLQSVDEIMKIVEEAKVAPRVSWPIGGFG</sequence>
<reference evidence="1 2" key="1">
    <citation type="submission" date="2019-06" db="EMBL/GenBank/DDBJ databases">
        <title>WGS assembly of Gossypium darwinii.</title>
        <authorList>
            <person name="Chen Z.J."/>
            <person name="Sreedasyam A."/>
            <person name="Ando A."/>
            <person name="Song Q."/>
            <person name="De L."/>
            <person name="Hulse-Kemp A."/>
            <person name="Ding M."/>
            <person name="Ye W."/>
            <person name="Kirkbride R."/>
            <person name="Jenkins J."/>
            <person name="Plott C."/>
            <person name="Lovell J."/>
            <person name="Lin Y.-M."/>
            <person name="Vaughn R."/>
            <person name="Liu B."/>
            <person name="Li W."/>
            <person name="Simpson S."/>
            <person name="Scheffler B."/>
            <person name="Saski C."/>
            <person name="Grover C."/>
            <person name="Hu G."/>
            <person name="Conover J."/>
            <person name="Carlson J."/>
            <person name="Shu S."/>
            <person name="Boston L."/>
            <person name="Williams M."/>
            <person name="Peterson D."/>
            <person name="Mcgee K."/>
            <person name="Jones D."/>
            <person name="Wendel J."/>
            <person name="Stelly D."/>
            <person name="Grimwood J."/>
            <person name="Schmutz J."/>
        </authorList>
    </citation>
    <scope>NUCLEOTIDE SEQUENCE [LARGE SCALE GENOMIC DNA]</scope>
    <source>
        <strain evidence="1">1808015.09</strain>
    </source>
</reference>
<protein>
    <recommendedName>
        <fullName evidence="3">Protein kinase domain-containing protein</fullName>
    </recommendedName>
</protein>
<gene>
    <name evidence="1" type="ORF">ES288_D11G179500v1</name>
</gene>
<keyword evidence="2" id="KW-1185">Reference proteome</keyword>
<evidence type="ECO:0000313" key="1">
    <source>
        <dbReference type="EMBL" id="TYG45504.1"/>
    </source>
</evidence>
<dbReference type="AlphaFoldDB" id="A0A5D2AKZ1"/>
<dbReference type="Proteomes" id="UP000323506">
    <property type="component" value="Chromosome D11"/>
</dbReference>
<evidence type="ECO:0008006" key="3">
    <source>
        <dbReference type="Google" id="ProtNLM"/>
    </source>
</evidence>
<organism evidence="1 2">
    <name type="scientific">Gossypium darwinii</name>
    <name type="common">Darwin's cotton</name>
    <name type="synonym">Gossypium barbadense var. darwinii</name>
    <dbReference type="NCBI Taxonomy" id="34276"/>
    <lineage>
        <taxon>Eukaryota</taxon>
        <taxon>Viridiplantae</taxon>
        <taxon>Streptophyta</taxon>
        <taxon>Embryophyta</taxon>
        <taxon>Tracheophyta</taxon>
        <taxon>Spermatophyta</taxon>
        <taxon>Magnoliopsida</taxon>
        <taxon>eudicotyledons</taxon>
        <taxon>Gunneridae</taxon>
        <taxon>Pentapetalae</taxon>
        <taxon>rosids</taxon>
        <taxon>malvids</taxon>
        <taxon>Malvales</taxon>
        <taxon>Malvaceae</taxon>
        <taxon>Malvoideae</taxon>
        <taxon>Gossypium</taxon>
    </lineage>
</organism>
<dbReference type="EMBL" id="CM017711">
    <property type="protein sequence ID" value="TYG45504.1"/>
    <property type="molecule type" value="Genomic_DNA"/>
</dbReference>
<dbReference type="SMR" id="A0A5D2AKZ1"/>
<evidence type="ECO:0000313" key="2">
    <source>
        <dbReference type="Proteomes" id="UP000323506"/>
    </source>
</evidence>
<accession>A0A5D2AKZ1</accession>